<comment type="caution">
    <text evidence="3">The sequence shown here is derived from an EMBL/GenBank/DDBJ whole genome shotgun (WGS) entry which is preliminary data.</text>
</comment>
<proteinExistence type="predicted"/>
<gene>
    <name evidence="3" type="ORF">VK792_10020</name>
</gene>
<dbReference type="InterPro" id="IPR038610">
    <property type="entry name" value="FliK-like_C_sf"/>
</dbReference>
<evidence type="ECO:0000313" key="3">
    <source>
        <dbReference type="EMBL" id="MEC3861620.1"/>
    </source>
</evidence>
<evidence type="ECO:0000259" key="2">
    <source>
        <dbReference type="Pfam" id="PF02120"/>
    </source>
</evidence>
<sequence length="156" mass="16573">MARITETALPSDTAAPRAATSVAPSTTLPPVHRQLAVVIAQGDGGVTVRLAPEELGQVSIRLHSDDGSLRLVIHADRADTADLIRRNVAPLVDEMTRLGYDRVAVDISGGQGGPAQDRRHPMPQVAPQDGADLLDMPPPETPQRRNAPTSGMDLRL</sequence>
<dbReference type="InterPro" id="IPR021136">
    <property type="entry name" value="Flagellar_hook_control-like_C"/>
</dbReference>
<protein>
    <submittedName>
        <fullName evidence="3">Flagellar hook-length control protein FliK</fullName>
    </submittedName>
</protein>
<dbReference type="Proteomes" id="UP001348149">
    <property type="component" value="Unassembled WGS sequence"/>
</dbReference>
<keyword evidence="3" id="KW-0282">Flagellum</keyword>
<reference evidence="3 4" key="1">
    <citation type="submission" date="2024-01" db="EMBL/GenBank/DDBJ databases">
        <title>Mesobacterium rodlantinim sp. nov., isolated from shallow sea hydrothermal systems off Kueishantao Island.</title>
        <authorList>
            <person name="Su Z."/>
            <person name="Tang K."/>
        </authorList>
    </citation>
    <scope>NUCLEOTIDE SEQUENCE [LARGE SCALE GENOMIC DNA]</scope>
    <source>
        <strain evidence="3 4">TK19101</strain>
    </source>
</reference>
<feature type="region of interest" description="Disordered" evidence="1">
    <location>
        <begin position="107"/>
        <end position="156"/>
    </location>
</feature>
<organism evidence="3 4">
    <name type="scientific">Mesobacterium hydrothermale</name>
    <dbReference type="NCBI Taxonomy" id="3111907"/>
    <lineage>
        <taxon>Bacteria</taxon>
        <taxon>Pseudomonadati</taxon>
        <taxon>Pseudomonadota</taxon>
        <taxon>Alphaproteobacteria</taxon>
        <taxon>Rhodobacterales</taxon>
        <taxon>Roseobacteraceae</taxon>
        <taxon>Mesobacterium</taxon>
    </lineage>
</organism>
<dbReference type="Gene3D" id="3.30.750.140">
    <property type="match status" value="1"/>
</dbReference>
<dbReference type="EMBL" id="JAYLLH010000011">
    <property type="protein sequence ID" value="MEC3861620.1"/>
    <property type="molecule type" value="Genomic_DNA"/>
</dbReference>
<dbReference type="RefSeq" id="WP_326297341.1">
    <property type="nucleotide sequence ID" value="NZ_JAYLLH010000011.1"/>
</dbReference>
<keyword evidence="4" id="KW-1185">Reference proteome</keyword>
<dbReference type="CDD" id="cd17470">
    <property type="entry name" value="T3SS_Flik_C"/>
    <property type="match status" value="1"/>
</dbReference>
<evidence type="ECO:0000256" key="1">
    <source>
        <dbReference type="SAM" id="MobiDB-lite"/>
    </source>
</evidence>
<name>A0ABU6HKD9_9RHOB</name>
<evidence type="ECO:0000313" key="4">
    <source>
        <dbReference type="Proteomes" id="UP001348149"/>
    </source>
</evidence>
<accession>A0ABU6HKD9</accession>
<keyword evidence="3" id="KW-0969">Cilium</keyword>
<feature type="domain" description="Flagellar hook-length control protein-like C-terminal" evidence="2">
    <location>
        <begin position="37"/>
        <end position="113"/>
    </location>
</feature>
<feature type="region of interest" description="Disordered" evidence="1">
    <location>
        <begin position="1"/>
        <end position="25"/>
    </location>
</feature>
<keyword evidence="3" id="KW-0966">Cell projection</keyword>
<dbReference type="Pfam" id="PF02120">
    <property type="entry name" value="Flg_hook"/>
    <property type="match status" value="1"/>
</dbReference>